<dbReference type="CDD" id="cd06558">
    <property type="entry name" value="crotonase-like"/>
    <property type="match status" value="1"/>
</dbReference>
<dbReference type="GO" id="GO:0009234">
    <property type="term" value="P:menaquinone biosynthetic process"/>
    <property type="evidence" value="ECO:0007669"/>
    <property type="project" value="TreeGrafter"/>
</dbReference>
<dbReference type="Gene3D" id="1.10.12.10">
    <property type="entry name" value="Lyase 2-enoyl-coa Hydratase, Chain A, domain 2"/>
    <property type="match status" value="1"/>
</dbReference>
<evidence type="ECO:0000256" key="1">
    <source>
        <dbReference type="ARBA" id="ARBA00005254"/>
    </source>
</evidence>
<protein>
    <submittedName>
        <fullName evidence="2">1,4-dihydroxy-6-naphthoate synthase</fullName>
    </submittedName>
</protein>
<evidence type="ECO:0000313" key="3">
    <source>
        <dbReference type="Proteomes" id="UP000318578"/>
    </source>
</evidence>
<dbReference type="AlphaFoldDB" id="A0A558AI08"/>
<dbReference type="GO" id="GO:0008935">
    <property type="term" value="F:1,4-dihydroxy-2-naphthoyl-CoA synthase activity"/>
    <property type="evidence" value="ECO:0007669"/>
    <property type="project" value="TreeGrafter"/>
</dbReference>
<name>A0A558AI08_9PSEU</name>
<comment type="caution">
    <text evidence="2">The sequence shown here is derived from an EMBL/GenBank/DDBJ whole genome shotgun (WGS) entry which is preliminary data.</text>
</comment>
<dbReference type="SUPFAM" id="SSF52096">
    <property type="entry name" value="ClpP/crotonase"/>
    <property type="match status" value="1"/>
</dbReference>
<accession>A0A558AI08</accession>
<dbReference type="Pfam" id="PF00378">
    <property type="entry name" value="ECH_1"/>
    <property type="match status" value="1"/>
</dbReference>
<dbReference type="Proteomes" id="UP000318578">
    <property type="component" value="Unassembled WGS sequence"/>
</dbReference>
<dbReference type="InterPro" id="IPR001753">
    <property type="entry name" value="Enoyl-CoA_hydra/iso"/>
</dbReference>
<sequence length="269" mass="29939">MSLEPDKYADVLYEVKDSIARVVINRPERLNAFTPHTVRELTLAVRRAGADSEVGVIVLTGAGDRAFSAGGDVSVESEDTFRAGDESFDELMKKLYRAFRECLKPVIARVDGYAIGGGHHMAYFCDFTIASERSIFGQNGPRVASPAEGWLVSHLWTVVGMKRAKEIWMLCRRYSAQQALDWGLVNAVVPPEQLDAEVAKWAQEMLALSPTVLKLVKKSFDDSVAAIRESQDRFDILNQVNPGFFASGEQTEGAEAFMEKRTPDFSPWR</sequence>
<organism evidence="2 3">
    <name type="scientific">Amycolatopsis acidiphila</name>
    <dbReference type="NCBI Taxonomy" id="715473"/>
    <lineage>
        <taxon>Bacteria</taxon>
        <taxon>Bacillati</taxon>
        <taxon>Actinomycetota</taxon>
        <taxon>Actinomycetes</taxon>
        <taxon>Pseudonocardiales</taxon>
        <taxon>Pseudonocardiaceae</taxon>
        <taxon>Amycolatopsis</taxon>
    </lineage>
</organism>
<dbReference type="GO" id="GO:0005829">
    <property type="term" value="C:cytosol"/>
    <property type="evidence" value="ECO:0007669"/>
    <property type="project" value="TreeGrafter"/>
</dbReference>
<comment type="similarity">
    <text evidence="1">Belongs to the enoyl-CoA hydratase/isomerase family.</text>
</comment>
<proteinExistence type="inferred from homology"/>
<dbReference type="PANTHER" id="PTHR43113">
    <property type="entry name" value="NUCLEOSIDE-DIPHOSPHATE-SUGAR EPIMERASE"/>
    <property type="match status" value="1"/>
</dbReference>
<dbReference type="EMBL" id="VJZA01000009">
    <property type="protein sequence ID" value="TVT23904.1"/>
    <property type="molecule type" value="Genomic_DNA"/>
</dbReference>
<reference evidence="2 3" key="1">
    <citation type="submission" date="2019-07" db="EMBL/GenBank/DDBJ databases">
        <title>New species of Amycolatopsis and Streptomyces.</title>
        <authorList>
            <person name="Duangmal K."/>
            <person name="Teo W.F.A."/>
            <person name="Lipun K."/>
        </authorList>
    </citation>
    <scope>NUCLEOTIDE SEQUENCE [LARGE SCALE GENOMIC DNA]</scope>
    <source>
        <strain evidence="2 3">JCM 30562</strain>
    </source>
</reference>
<dbReference type="Gene3D" id="3.90.226.10">
    <property type="entry name" value="2-enoyl-CoA Hydratase, Chain A, domain 1"/>
    <property type="match status" value="1"/>
</dbReference>
<dbReference type="InterPro" id="IPR029045">
    <property type="entry name" value="ClpP/crotonase-like_dom_sf"/>
</dbReference>
<dbReference type="InterPro" id="IPR014748">
    <property type="entry name" value="Enoyl-CoA_hydra_C"/>
</dbReference>
<keyword evidence="3" id="KW-1185">Reference proteome</keyword>
<dbReference type="PANTHER" id="PTHR43113:SF1">
    <property type="entry name" value="1,4-DIHYDROXY-2-NAPHTHOYL-COA SYNTHASE, PEROXISOMAL"/>
    <property type="match status" value="1"/>
</dbReference>
<gene>
    <name evidence="2" type="ORF">FNH06_08585</name>
</gene>
<dbReference type="RefSeq" id="WP_144636322.1">
    <property type="nucleotide sequence ID" value="NZ_CP090063.1"/>
</dbReference>
<evidence type="ECO:0000313" key="2">
    <source>
        <dbReference type="EMBL" id="TVT23904.1"/>
    </source>
</evidence>
<dbReference type="OrthoDB" id="9807606at2"/>